<sequence length="76" mass="7656">MKKLLMASIFVAAVATPALADDQYSLVKDTVGNCSAVVSSDAGYPGMTVVGTQGYPSIQAANSALDSVSGCDGLVR</sequence>
<keyword evidence="1" id="KW-0732">Signal</keyword>
<accession>A0A3D9Z5N8</accession>
<proteinExistence type="predicted"/>
<gene>
    <name evidence="2" type="ORF">DES32_0795</name>
</gene>
<organism evidence="2 3">
    <name type="scientific">Methylovirgula ligni</name>
    <dbReference type="NCBI Taxonomy" id="569860"/>
    <lineage>
        <taxon>Bacteria</taxon>
        <taxon>Pseudomonadati</taxon>
        <taxon>Pseudomonadota</taxon>
        <taxon>Alphaproteobacteria</taxon>
        <taxon>Hyphomicrobiales</taxon>
        <taxon>Beijerinckiaceae</taxon>
        <taxon>Methylovirgula</taxon>
    </lineage>
</organism>
<comment type="caution">
    <text evidence="2">The sequence shown here is derived from an EMBL/GenBank/DDBJ whole genome shotgun (WGS) entry which is preliminary data.</text>
</comment>
<evidence type="ECO:0000256" key="1">
    <source>
        <dbReference type="SAM" id="SignalP"/>
    </source>
</evidence>
<reference evidence="2 3" key="1">
    <citation type="submission" date="2018-08" db="EMBL/GenBank/DDBJ databases">
        <title>Genomic Encyclopedia of Type Strains, Phase IV (KMG-IV): sequencing the most valuable type-strain genomes for metagenomic binning, comparative biology and taxonomic classification.</title>
        <authorList>
            <person name="Goeker M."/>
        </authorList>
    </citation>
    <scope>NUCLEOTIDE SEQUENCE [LARGE SCALE GENOMIC DNA]</scope>
    <source>
        <strain evidence="2 3">BW863</strain>
    </source>
</reference>
<evidence type="ECO:0000313" key="3">
    <source>
        <dbReference type="Proteomes" id="UP000256900"/>
    </source>
</evidence>
<protein>
    <submittedName>
        <fullName evidence="2">Uncharacterized protein</fullName>
    </submittedName>
</protein>
<keyword evidence="3" id="KW-1185">Reference proteome</keyword>
<evidence type="ECO:0000313" key="2">
    <source>
        <dbReference type="EMBL" id="REF89570.1"/>
    </source>
</evidence>
<dbReference type="Proteomes" id="UP000256900">
    <property type="component" value="Unassembled WGS sequence"/>
</dbReference>
<feature type="signal peptide" evidence="1">
    <location>
        <begin position="1"/>
        <end position="20"/>
    </location>
</feature>
<dbReference type="AlphaFoldDB" id="A0A3D9Z5N8"/>
<dbReference type="EMBL" id="QUMO01000001">
    <property type="protein sequence ID" value="REF89570.1"/>
    <property type="molecule type" value="Genomic_DNA"/>
</dbReference>
<name>A0A3D9Z5N8_9HYPH</name>
<feature type="chain" id="PRO_5017764333" evidence="1">
    <location>
        <begin position="21"/>
        <end position="76"/>
    </location>
</feature>
<dbReference type="RefSeq" id="WP_129396406.1">
    <property type="nucleotide sequence ID" value="NZ_CP025086.1"/>
</dbReference>